<dbReference type="RefSeq" id="WP_353473438.1">
    <property type="nucleotide sequence ID" value="NZ_CP123384.1"/>
</dbReference>
<dbReference type="EMBL" id="CP123384">
    <property type="protein sequence ID" value="XCC94612.1"/>
    <property type="molecule type" value="Genomic_DNA"/>
</dbReference>
<dbReference type="AlphaFoldDB" id="A0AAU8AJN9"/>
<gene>
    <name evidence="1" type="ORF">PVT71_05175</name>
</gene>
<sequence length="203" mass="22555">MTGNLKPNPTRAIEFLRWLNPRAPLYLETMASKGKATPNAKVFSFTDNAKAASFVASGNSNETQFNIYFLPNAEFLKGKRKKENVAAVRFLHVDLDYKDYPGDGDERANYFMEILLDAEKRPKGIPLPTAIWFTGGGCQAVWKLEEPSHIEEAEGLNKALLCALQGGPGTHNADRLLRLPWTMNWLNDKKTSGWSRAGLGVAV</sequence>
<proteinExistence type="predicted"/>
<evidence type="ECO:0008006" key="2">
    <source>
        <dbReference type="Google" id="ProtNLM"/>
    </source>
</evidence>
<organism evidence="1">
    <name type="scientific">Alloyangia sp. H15</name>
    <dbReference type="NCBI Taxonomy" id="3029062"/>
    <lineage>
        <taxon>Bacteria</taxon>
        <taxon>Pseudomonadati</taxon>
        <taxon>Pseudomonadota</taxon>
        <taxon>Alphaproteobacteria</taxon>
        <taxon>Rhodobacterales</taxon>
        <taxon>Roseobacteraceae</taxon>
        <taxon>Alloyangia</taxon>
    </lineage>
</organism>
<reference evidence="1" key="1">
    <citation type="submission" date="2023-02" db="EMBL/GenBank/DDBJ databases">
        <title>Description and genomic characterization of Salipiger bruguierae sp. nov., isolated from the sediment of mangrove plant Bruguiera sexangula.</title>
        <authorList>
            <person name="Long M."/>
        </authorList>
    </citation>
    <scope>NUCLEOTIDE SEQUENCE</scope>
    <source>
        <strain evidence="1">H15</strain>
    </source>
</reference>
<protein>
    <recommendedName>
        <fullName evidence="2">RepB-like DNA primase domain-containing protein</fullName>
    </recommendedName>
</protein>
<evidence type="ECO:0000313" key="1">
    <source>
        <dbReference type="EMBL" id="XCC94612.1"/>
    </source>
</evidence>
<name>A0AAU8AJN9_9RHOB</name>
<accession>A0AAU8AJN9</accession>